<organism evidence="3">
    <name type="scientific">marine sediment metagenome</name>
    <dbReference type="NCBI Taxonomy" id="412755"/>
    <lineage>
        <taxon>unclassified sequences</taxon>
        <taxon>metagenomes</taxon>
        <taxon>ecological metagenomes</taxon>
    </lineage>
</organism>
<feature type="transmembrane region" description="Helical" evidence="1">
    <location>
        <begin position="73"/>
        <end position="92"/>
    </location>
</feature>
<protein>
    <recommendedName>
        <fullName evidence="2">NADH:quinone oxidoreductase/Mrp antiporter transmembrane domain-containing protein</fullName>
    </recommendedName>
</protein>
<feature type="transmembrane region" description="Helical" evidence="1">
    <location>
        <begin position="113"/>
        <end position="135"/>
    </location>
</feature>
<gene>
    <name evidence="3" type="ORF">S01H1_44300</name>
</gene>
<dbReference type="AlphaFoldDB" id="X0V1B2"/>
<dbReference type="PANTHER" id="PTHR43373:SF1">
    <property type="entry name" value="NA(+)_H(+) ANTIPORTER SUBUNIT A"/>
    <property type="match status" value="1"/>
</dbReference>
<feature type="domain" description="NADH:quinone oxidoreductase/Mrp antiporter transmembrane" evidence="2">
    <location>
        <begin position="37"/>
        <end position="192"/>
    </location>
</feature>
<dbReference type="Pfam" id="PF00361">
    <property type="entry name" value="Proton_antipo_M"/>
    <property type="match status" value="1"/>
</dbReference>
<feature type="transmembrane region" description="Helical" evidence="1">
    <location>
        <begin position="20"/>
        <end position="36"/>
    </location>
</feature>
<dbReference type="InterPro" id="IPR001750">
    <property type="entry name" value="ND/Mrp_TM"/>
</dbReference>
<evidence type="ECO:0000259" key="2">
    <source>
        <dbReference type="Pfam" id="PF00361"/>
    </source>
</evidence>
<proteinExistence type="predicted"/>
<dbReference type="EMBL" id="BARS01028256">
    <property type="protein sequence ID" value="GAG06308.1"/>
    <property type="molecule type" value="Genomic_DNA"/>
</dbReference>
<reference evidence="3" key="1">
    <citation type="journal article" date="2014" name="Front. Microbiol.">
        <title>High frequency of phylogenetically diverse reductive dehalogenase-homologous genes in deep subseafloor sedimentary metagenomes.</title>
        <authorList>
            <person name="Kawai M."/>
            <person name="Futagami T."/>
            <person name="Toyoda A."/>
            <person name="Takaki Y."/>
            <person name="Nishi S."/>
            <person name="Hori S."/>
            <person name="Arai W."/>
            <person name="Tsubouchi T."/>
            <person name="Morono Y."/>
            <person name="Uchiyama I."/>
            <person name="Ito T."/>
            <person name="Fujiyama A."/>
            <person name="Inagaki F."/>
            <person name="Takami H."/>
        </authorList>
    </citation>
    <scope>NUCLEOTIDE SEQUENCE</scope>
    <source>
        <strain evidence="3">Expedition CK06-06</strain>
    </source>
</reference>
<feature type="transmembrane region" description="Helical" evidence="1">
    <location>
        <begin position="41"/>
        <end position="61"/>
    </location>
</feature>
<comment type="caution">
    <text evidence="3">The sequence shown here is derived from an EMBL/GenBank/DDBJ whole genome shotgun (WGS) entry which is preliminary data.</text>
</comment>
<dbReference type="InterPro" id="IPR050616">
    <property type="entry name" value="CPA3_Na-H_Antiporter_A"/>
</dbReference>
<feature type="transmembrane region" description="Helical" evidence="1">
    <location>
        <begin position="177"/>
        <end position="193"/>
    </location>
</feature>
<name>X0V1B2_9ZZZZ</name>
<evidence type="ECO:0000256" key="1">
    <source>
        <dbReference type="SAM" id="Phobius"/>
    </source>
</evidence>
<sequence>MLITLYSFGFMWQKKRLAYYYSYLILTFISSLGAVFSNNLILFMVFWGFLGLLLYLLIGFAQTENASYTAKKAFIIIGGTDALMLLGVALIWRLTGSLQMDEVSITLNTKVAILAYICLAVGAFAKAGAMPFHTWVPDTAGDAPTPVTAFLPASLDKLLGIYFLVRISLYMFKMSPALNTVLMMIGSFTIVAAV</sequence>
<keyword evidence="1" id="KW-0472">Membrane</keyword>
<keyword evidence="1" id="KW-1133">Transmembrane helix</keyword>
<keyword evidence="1" id="KW-0812">Transmembrane</keyword>
<dbReference type="PANTHER" id="PTHR43373">
    <property type="entry name" value="NA(+)/H(+) ANTIPORTER SUBUNIT"/>
    <property type="match status" value="1"/>
</dbReference>
<evidence type="ECO:0000313" key="3">
    <source>
        <dbReference type="EMBL" id="GAG06308.1"/>
    </source>
</evidence>
<feature type="non-terminal residue" evidence="3">
    <location>
        <position position="194"/>
    </location>
</feature>
<accession>X0V1B2</accession>